<dbReference type="InterPro" id="IPR038636">
    <property type="entry name" value="Wzi_sf"/>
</dbReference>
<comment type="caution">
    <text evidence="1">The sequence shown here is derived from an EMBL/GenBank/DDBJ whole genome shotgun (WGS) entry which is preliminary data.</text>
</comment>
<evidence type="ECO:0000313" key="2">
    <source>
        <dbReference type="Proteomes" id="UP001253545"/>
    </source>
</evidence>
<gene>
    <name evidence="1" type="ORF">RM552_16395</name>
</gene>
<proteinExistence type="predicted"/>
<protein>
    <submittedName>
        <fullName evidence="1">Capsule assembly Wzi family protein</fullName>
    </submittedName>
</protein>
<dbReference type="Gene3D" id="2.40.160.130">
    <property type="entry name" value="Capsule assembly protein Wzi"/>
    <property type="match status" value="1"/>
</dbReference>
<accession>A0ABU2ZYE3</accession>
<reference evidence="1 2" key="1">
    <citation type="submission" date="2023-09" db="EMBL/GenBank/DDBJ databases">
        <authorList>
            <person name="Rey-Velasco X."/>
        </authorList>
    </citation>
    <scope>NUCLEOTIDE SEQUENCE [LARGE SCALE GENOMIC DNA]</scope>
    <source>
        <strain evidence="1 2">P117</strain>
    </source>
</reference>
<dbReference type="RefSeq" id="WP_311369964.1">
    <property type="nucleotide sequence ID" value="NZ_JAVRHX010000007.1"/>
</dbReference>
<name>A0ABU2ZYE3_9ALTE</name>
<dbReference type="Proteomes" id="UP001253545">
    <property type="component" value="Unassembled WGS sequence"/>
</dbReference>
<dbReference type="EMBL" id="JAVRHX010000007">
    <property type="protein sequence ID" value="MDT0596437.1"/>
    <property type="molecule type" value="Genomic_DNA"/>
</dbReference>
<organism evidence="1 2">
    <name type="scientific">Glaciecola petra</name>
    <dbReference type="NCBI Taxonomy" id="3075602"/>
    <lineage>
        <taxon>Bacteria</taxon>
        <taxon>Pseudomonadati</taxon>
        <taxon>Pseudomonadota</taxon>
        <taxon>Gammaproteobacteria</taxon>
        <taxon>Alteromonadales</taxon>
        <taxon>Alteromonadaceae</taxon>
        <taxon>Glaciecola</taxon>
    </lineage>
</organism>
<keyword evidence="2" id="KW-1185">Reference proteome</keyword>
<evidence type="ECO:0000313" key="1">
    <source>
        <dbReference type="EMBL" id="MDT0596437.1"/>
    </source>
</evidence>
<dbReference type="Pfam" id="PF14052">
    <property type="entry name" value="Caps_assemb_Wzi"/>
    <property type="match status" value="1"/>
</dbReference>
<dbReference type="InterPro" id="IPR026950">
    <property type="entry name" value="Caps_assemb_Wzi"/>
</dbReference>
<sequence>MTYHFLPNEAKASAYVGTLDKQLHYDLQTLVEWGYLDAAVNTFPVPWKGIADQLDGLSSTDMAFRPRQALMRLNHYLSLNKQQTSRKFLSIQAASDDVRFRGFDDGTEETGKVSISTEFYAGRWSGQISANYASGGRKNLDNSFIAYQFGDWNLRLGSLDQWWGPGQSSSLIMTNNTRPVKALAFSRSTNTESKSKWLSWLGPWYLTSQLGQLDKDRFVPETKFVMNRFNARPFKGFEFGVSWTAMWGGEGQDNGFDTLIEVITLQSVCARPDGICDSSQRTKQGNHMAGFDISYTAQLFNRPVSFYAQRVGEDASSDINITDNANLFGLSTYWRGAKIYIETSDTNVSCGGGTSTVTNCYYENSTYRTGYRMYGRSMASTFDSDAKQITIGTNIRFEGGDMAEVTLRSAELNPDGTLPSPVLTKDVSEDVLELSGYYQKPMGNWLLKAGGSVAHREFVNEDDEVDAVVYMKAQYAF</sequence>